<keyword evidence="2" id="KW-0808">Transferase</keyword>
<keyword evidence="1" id="KW-0175">Coiled coil</keyword>
<accession>A0ABT9XF64</accession>
<dbReference type="RefSeq" id="WP_274456499.1">
    <property type="nucleotide sequence ID" value="NZ_CP067097.1"/>
</dbReference>
<dbReference type="Gene3D" id="1.10.287.1490">
    <property type="match status" value="1"/>
</dbReference>
<comment type="caution">
    <text evidence="2">The sequence shown here is derived from an EMBL/GenBank/DDBJ whole genome shotgun (WGS) entry which is preliminary data.</text>
</comment>
<evidence type="ECO:0000313" key="3">
    <source>
        <dbReference type="Proteomes" id="UP001232973"/>
    </source>
</evidence>
<dbReference type="EMBL" id="JAUSTP010000003">
    <property type="protein sequence ID" value="MDQ0188910.1"/>
    <property type="molecule type" value="Genomic_DNA"/>
</dbReference>
<gene>
    <name evidence="2" type="ORF">J2S03_000724</name>
</gene>
<evidence type="ECO:0000313" key="2">
    <source>
        <dbReference type="EMBL" id="MDQ0188910.1"/>
    </source>
</evidence>
<feature type="coiled-coil region" evidence="1">
    <location>
        <begin position="67"/>
        <end position="154"/>
    </location>
</feature>
<evidence type="ECO:0000256" key="1">
    <source>
        <dbReference type="SAM" id="Coils"/>
    </source>
</evidence>
<keyword evidence="3" id="KW-1185">Reference proteome</keyword>
<organism evidence="2 3">
    <name type="scientific">Alicyclobacillus cycloheptanicus</name>
    <dbReference type="NCBI Taxonomy" id="1457"/>
    <lineage>
        <taxon>Bacteria</taxon>
        <taxon>Bacillati</taxon>
        <taxon>Bacillota</taxon>
        <taxon>Bacilli</taxon>
        <taxon>Bacillales</taxon>
        <taxon>Alicyclobacillaceae</taxon>
        <taxon>Alicyclobacillus</taxon>
    </lineage>
</organism>
<dbReference type="Proteomes" id="UP001232973">
    <property type="component" value="Unassembled WGS sequence"/>
</dbReference>
<reference evidence="2 3" key="1">
    <citation type="submission" date="2023-07" db="EMBL/GenBank/DDBJ databases">
        <title>Genomic Encyclopedia of Type Strains, Phase IV (KMG-IV): sequencing the most valuable type-strain genomes for metagenomic binning, comparative biology and taxonomic classification.</title>
        <authorList>
            <person name="Goeker M."/>
        </authorList>
    </citation>
    <scope>NUCLEOTIDE SEQUENCE [LARGE SCALE GENOMIC DNA]</scope>
    <source>
        <strain evidence="2 3">DSM 4006</strain>
    </source>
</reference>
<name>A0ABT9XF64_9BACL</name>
<dbReference type="GO" id="GO:0016740">
    <property type="term" value="F:transferase activity"/>
    <property type="evidence" value="ECO:0007669"/>
    <property type="project" value="UniProtKB-KW"/>
</dbReference>
<sequence length="575" mass="63736">MLLWIAIGIVLLILLGVVSAMQRMSEYRRRVQAAQRLRGNVSEAVIGLEADTDFSQGFQHGEAGELAQKVRKRVGALTRRLADVNRRLDDLQGMVLFPSLDRTVAIAKVMEDYEALEAEIEPLRADIRRLDSLIRRASEDVERVQTGLAEVQANVGAVLQAVSVGIPDAWRREWDSMAAQLRRLSAETDAAKRAAALAALQSQVDAWQDKFTHVRRWADWQAHGSERMDIIQACLQRLEALGGRETRTYQGLAQAALDARSIVALSVEDAALDAAAEPMERLGPALTGLLNRATRLLHWLADPKQVRAGLREETTRLNDLVSWWNSAKAAEAWAFIEAADGAFAQVHRQRVADWQAQAKSVLEARAETEAQPTAGTKAATVQAQPTTGAAIADAMAPYVQQLDAVLTLAGEGSVLRRDLEQRRTLLMQRSAARQSRLEALERQIADALTSLASRNLASSEEYRKWSEWQRTVAAMAQSGAVSDRDVEQWERRVQAERDVVDAMVRAHSDVDAMLQAHLEQLTKRHGGELPAFHASRHAQAKRQLDDGDLMSAAWTSLAMAETLADLAVWDEWTPW</sequence>
<protein>
    <submittedName>
        <fullName evidence="2">UDP-N-acetylglucosamine transferase subunit ALG13/predicted nucleic acid-binding Zn-ribbon protein</fullName>
    </submittedName>
</protein>
<proteinExistence type="predicted"/>